<dbReference type="RefSeq" id="WP_203941543.1">
    <property type="nucleotide sequence ID" value="NZ_BAAAGJ010000013.1"/>
</dbReference>
<evidence type="ECO:0000313" key="1">
    <source>
        <dbReference type="EMBL" id="GIJ06359.1"/>
    </source>
</evidence>
<protein>
    <submittedName>
        <fullName evidence="1">Uncharacterized protein</fullName>
    </submittedName>
</protein>
<sequence length="59" mass="6401">MQLSEAHRQELTAVISTFGQSQVEPGEYVLRLGADSPEQREAVRQLLDAAADRAGYALG</sequence>
<dbReference type="Proteomes" id="UP000652013">
    <property type="component" value="Unassembled WGS sequence"/>
</dbReference>
<dbReference type="AlphaFoldDB" id="A0A8J4DMM5"/>
<gene>
    <name evidence="1" type="ORF">Sya03_57110</name>
</gene>
<evidence type="ECO:0000313" key="2">
    <source>
        <dbReference type="Proteomes" id="UP000652013"/>
    </source>
</evidence>
<dbReference type="EMBL" id="BOOY01000041">
    <property type="protein sequence ID" value="GIJ06359.1"/>
    <property type="molecule type" value="Genomic_DNA"/>
</dbReference>
<comment type="caution">
    <text evidence="1">The sequence shown here is derived from an EMBL/GenBank/DDBJ whole genome shotgun (WGS) entry which is preliminary data.</text>
</comment>
<organism evidence="1 2">
    <name type="scientific">Spirilliplanes yamanashiensis</name>
    <dbReference type="NCBI Taxonomy" id="42233"/>
    <lineage>
        <taxon>Bacteria</taxon>
        <taxon>Bacillati</taxon>
        <taxon>Actinomycetota</taxon>
        <taxon>Actinomycetes</taxon>
        <taxon>Micromonosporales</taxon>
        <taxon>Micromonosporaceae</taxon>
        <taxon>Spirilliplanes</taxon>
    </lineage>
</organism>
<proteinExistence type="predicted"/>
<accession>A0A8J4DMM5</accession>
<name>A0A8J4DMM5_9ACTN</name>
<keyword evidence="2" id="KW-1185">Reference proteome</keyword>
<reference evidence="1" key="1">
    <citation type="submission" date="2021-01" db="EMBL/GenBank/DDBJ databases">
        <title>Whole genome shotgun sequence of Spirilliplanes yamanashiensis NBRC 15828.</title>
        <authorList>
            <person name="Komaki H."/>
            <person name="Tamura T."/>
        </authorList>
    </citation>
    <scope>NUCLEOTIDE SEQUENCE</scope>
    <source>
        <strain evidence="1">NBRC 15828</strain>
    </source>
</reference>